<organism evidence="1 2">
    <name type="scientific">Trichomonas vaginalis (strain ATCC PRA-98 / G3)</name>
    <dbReference type="NCBI Taxonomy" id="412133"/>
    <lineage>
        <taxon>Eukaryota</taxon>
        <taxon>Metamonada</taxon>
        <taxon>Parabasalia</taxon>
        <taxon>Trichomonadida</taxon>
        <taxon>Trichomonadidae</taxon>
        <taxon>Trichomonas</taxon>
    </lineage>
</organism>
<dbReference type="EMBL" id="DS113468">
    <property type="protein sequence ID" value="EAY04690.1"/>
    <property type="molecule type" value="Genomic_DNA"/>
</dbReference>
<dbReference type="VEuPathDB" id="TrichDB:TVAG_474880"/>
<gene>
    <name evidence="1" type="ORF">TVAG_474880</name>
</gene>
<keyword evidence="2" id="KW-1185">Reference proteome</keyword>
<reference evidence="1" key="2">
    <citation type="journal article" date="2007" name="Science">
        <title>Draft genome sequence of the sexually transmitted pathogen Trichomonas vaginalis.</title>
        <authorList>
            <person name="Carlton J.M."/>
            <person name="Hirt R.P."/>
            <person name="Silva J.C."/>
            <person name="Delcher A.L."/>
            <person name="Schatz M."/>
            <person name="Zhao Q."/>
            <person name="Wortman J.R."/>
            <person name="Bidwell S.L."/>
            <person name="Alsmark U.C.M."/>
            <person name="Besteiro S."/>
            <person name="Sicheritz-Ponten T."/>
            <person name="Noel C.J."/>
            <person name="Dacks J.B."/>
            <person name="Foster P.G."/>
            <person name="Simillion C."/>
            <person name="Van de Peer Y."/>
            <person name="Miranda-Saavedra D."/>
            <person name="Barton G.J."/>
            <person name="Westrop G.D."/>
            <person name="Mueller S."/>
            <person name="Dessi D."/>
            <person name="Fiori P.L."/>
            <person name="Ren Q."/>
            <person name="Paulsen I."/>
            <person name="Zhang H."/>
            <person name="Bastida-Corcuera F.D."/>
            <person name="Simoes-Barbosa A."/>
            <person name="Brown M.T."/>
            <person name="Hayes R.D."/>
            <person name="Mukherjee M."/>
            <person name="Okumura C.Y."/>
            <person name="Schneider R."/>
            <person name="Smith A.J."/>
            <person name="Vanacova S."/>
            <person name="Villalvazo M."/>
            <person name="Haas B.J."/>
            <person name="Pertea M."/>
            <person name="Feldblyum T.V."/>
            <person name="Utterback T.R."/>
            <person name="Shu C.L."/>
            <person name="Osoegawa K."/>
            <person name="de Jong P.J."/>
            <person name="Hrdy I."/>
            <person name="Horvathova L."/>
            <person name="Zubacova Z."/>
            <person name="Dolezal P."/>
            <person name="Malik S.B."/>
            <person name="Logsdon J.M. Jr."/>
            <person name="Henze K."/>
            <person name="Gupta A."/>
            <person name="Wang C.C."/>
            <person name="Dunne R.L."/>
            <person name="Upcroft J.A."/>
            <person name="Upcroft P."/>
            <person name="White O."/>
            <person name="Salzberg S.L."/>
            <person name="Tang P."/>
            <person name="Chiu C.-H."/>
            <person name="Lee Y.-S."/>
            <person name="Embley T.M."/>
            <person name="Coombs G.H."/>
            <person name="Mottram J.C."/>
            <person name="Tachezy J."/>
            <person name="Fraser-Liggett C.M."/>
            <person name="Johnson P.J."/>
        </authorList>
    </citation>
    <scope>NUCLEOTIDE SEQUENCE [LARGE SCALE GENOMIC DNA]</scope>
    <source>
        <strain evidence="1">G3</strain>
    </source>
</reference>
<dbReference type="Proteomes" id="UP000001542">
    <property type="component" value="Unassembled WGS sequence"/>
</dbReference>
<sequence length="165" mass="19151">MSEEEEIEQEKFDSDVALLQSPSDEALMQIMGVKNFNNLNEKILEGVLKTYKQEMEPECKYLIENDKILGRFATIEEQKNIEKNGYEVKDPSKLSTYDLYREINMIQGEINRLKSENAKSSNALYLLKRSQEGLDLDIGFRSVELIMANDDQSEEYLDSQENLLH</sequence>
<proteinExistence type="predicted"/>
<accession>A2ERN8</accession>
<dbReference type="InParanoid" id="A2ERN8"/>
<protein>
    <submittedName>
        <fullName evidence="1">Uncharacterized protein</fullName>
    </submittedName>
</protein>
<dbReference type="VEuPathDB" id="TrichDB:TVAGG3_0344840"/>
<dbReference type="KEGG" id="tva:4762553"/>
<dbReference type="AlphaFoldDB" id="A2ERN8"/>
<name>A2ERN8_TRIV3</name>
<reference evidence="1" key="1">
    <citation type="submission" date="2006-10" db="EMBL/GenBank/DDBJ databases">
        <authorList>
            <person name="Amadeo P."/>
            <person name="Zhao Q."/>
            <person name="Wortman J."/>
            <person name="Fraser-Liggett C."/>
            <person name="Carlton J."/>
        </authorList>
    </citation>
    <scope>NUCLEOTIDE SEQUENCE</scope>
    <source>
        <strain evidence="1">G3</strain>
    </source>
</reference>
<dbReference type="RefSeq" id="XP_001316913.1">
    <property type="nucleotide sequence ID" value="XM_001316878.1"/>
</dbReference>
<evidence type="ECO:0000313" key="2">
    <source>
        <dbReference type="Proteomes" id="UP000001542"/>
    </source>
</evidence>
<evidence type="ECO:0000313" key="1">
    <source>
        <dbReference type="EMBL" id="EAY04690.1"/>
    </source>
</evidence>